<feature type="region of interest" description="Disordered" evidence="1">
    <location>
        <begin position="12"/>
        <end position="50"/>
    </location>
</feature>
<feature type="compositionally biased region" description="Low complexity" evidence="1">
    <location>
        <begin position="36"/>
        <end position="50"/>
    </location>
</feature>
<proteinExistence type="predicted"/>
<feature type="compositionally biased region" description="Acidic residues" evidence="1">
    <location>
        <begin position="16"/>
        <end position="32"/>
    </location>
</feature>
<name>A0A346PF77_9EURY</name>
<evidence type="ECO:0000313" key="3">
    <source>
        <dbReference type="Proteomes" id="UP000258707"/>
    </source>
</evidence>
<protein>
    <submittedName>
        <fullName evidence="2">Uncharacterized protein</fullName>
    </submittedName>
</protein>
<dbReference type="KEGG" id="nan:AArc1_1849"/>
<gene>
    <name evidence="2" type="ORF">AArc1_1849</name>
</gene>
<dbReference type="AlphaFoldDB" id="A0A346PF77"/>
<evidence type="ECO:0000256" key="1">
    <source>
        <dbReference type="SAM" id="MobiDB-lite"/>
    </source>
</evidence>
<reference evidence="3" key="1">
    <citation type="submission" date="2017-10" db="EMBL/GenBank/DDBJ databases">
        <title>Phenotypic and genomic properties of facultatively anaerobic sulfur-reducing natronoarchaea from hypersaline soda lakes.</title>
        <authorList>
            <person name="Sorokin D.Y."/>
            <person name="Kublanov I.V."/>
            <person name="Roman P."/>
            <person name="Sinninghe Damste J.S."/>
            <person name="Golyshin P.N."/>
            <person name="Rojo D."/>
            <person name="Ciordia S."/>
            <person name="Mena Md.C."/>
            <person name="Ferrer M."/>
            <person name="Messina E."/>
            <person name="Smedile F."/>
            <person name="La Spada G."/>
            <person name="La Cono V."/>
            <person name="Yakimov M.M."/>
        </authorList>
    </citation>
    <scope>NUCLEOTIDE SEQUENCE [LARGE SCALE GENOMIC DNA]</scope>
    <source>
        <strain evidence="3">AArc1</strain>
    </source>
</reference>
<dbReference type="EMBL" id="CP024047">
    <property type="protein sequence ID" value="AXR78172.1"/>
    <property type="molecule type" value="Genomic_DNA"/>
</dbReference>
<sequence>MTIEQATIYVVHDADVPTEEPVEEPAEEEPIDDGPSTMTTTSRTRQTTPSYRWYRADRLHRHLRFRDISSTRSG</sequence>
<dbReference type="Proteomes" id="UP000258707">
    <property type="component" value="Chromosome"/>
</dbReference>
<evidence type="ECO:0000313" key="2">
    <source>
        <dbReference type="EMBL" id="AXR78172.1"/>
    </source>
</evidence>
<organism evidence="2 3">
    <name type="scientific">Natrarchaeobaculum sulfurireducens</name>
    <dbReference type="NCBI Taxonomy" id="2044521"/>
    <lineage>
        <taxon>Archaea</taxon>
        <taxon>Methanobacteriati</taxon>
        <taxon>Methanobacteriota</taxon>
        <taxon>Stenosarchaea group</taxon>
        <taxon>Halobacteria</taxon>
        <taxon>Halobacteriales</taxon>
        <taxon>Natrialbaceae</taxon>
        <taxon>Natrarchaeobaculum</taxon>
    </lineage>
</organism>
<accession>A0A346PF77</accession>